<comment type="catalytic activity">
    <reaction evidence="1">
        <text>ATP + protein L-histidine = ADP + protein N-phospho-L-histidine.</text>
        <dbReference type="EC" id="2.7.13.3"/>
    </reaction>
</comment>
<feature type="transmembrane region" description="Helical" evidence="8">
    <location>
        <begin position="33"/>
        <end position="59"/>
    </location>
</feature>
<sequence length="366" mass="41601">MLHNSRVVALVLATVVAAVTTAFLSLVPEVAALGLLVAGLISFAATYLLVYVVFEFLVFREIGEIYKVLNKMRKKDFSFIEEGNAEDVSNPLKKINREIYNYGINRHKEIEDLKKLEAFRREFLADVSHELKTPVFAAQGFVHTLLDGAAEDKKIRKKFLKRAARSLDNLDVLIQDLLTLSQIETGEIKMHFEHFNIVNTVSDVIDQLENKAERKDLLIRFDKPYKDPIFVYADAERIYRVVMNLVSNAIKYTDEGEIVVGFEITDQKVEVAVKDTGVGIPPEHLKRIFERFFRVDKSRSKEKGGTGLGLAIVKHILEAHDSKVSVLSTVNKGSIFSFKLPIGQSTAEMEEDARREMELMEEEEYD</sequence>
<dbReference type="PROSITE" id="PS50109">
    <property type="entry name" value="HIS_KIN"/>
    <property type="match status" value="1"/>
</dbReference>
<evidence type="ECO:0000256" key="4">
    <source>
        <dbReference type="ARBA" id="ARBA00022679"/>
    </source>
</evidence>
<accession>A0A1I0NV95</accession>
<dbReference type="FunFam" id="1.10.287.130:FF:000001">
    <property type="entry name" value="Two-component sensor histidine kinase"/>
    <property type="match status" value="1"/>
</dbReference>
<keyword evidence="11" id="KW-1185">Reference proteome</keyword>
<organism evidence="10 11">
    <name type="scientific">Roseivirga pacifica</name>
    <dbReference type="NCBI Taxonomy" id="1267423"/>
    <lineage>
        <taxon>Bacteria</taxon>
        <taxon>Pseudomonadati</taxon>
        <taxon>Bacteroidota</taxon>
        <taxon>Cytophagia</taxon>
        <taxon>Cytophagales</taxon>
        <taxon>Roseivirgaceae</taxon>
        <taxon>Roseivirga</taxon>
    </lineage>
</organism>
<gene>
    <name evidence="10" type="ORF">SAMN05216290_1503</name>
</gene>
<dbReference type="PRINTS" id="PR00344">
    <property type="entry name" value="BCTRLSENSOR"/>
</dbReference>
<evidence type="ECO:0000259" key="9">
    <source>
        <dbReference type="PROSITE" id="PS50109"/>
    </source>
</evidence>
<dbReference type="SUPFAM" id="SSF55874">
    <property type="entry name" value="ATPase domain of HSP90 chaperone/DNA topoisomerase II/histidine kinase"/>
    <property type="match status" value="1"/>
</dbReference>
<keyword evidence="7 8" id="KW-0472">Membrane</keyword>
<keyword evidence="4" id="KW-0808">Transferase</keyword>
<dbReference type="STRING" id="1267423.SAMN05216290_1503"/>
<dbReference type="InterPro" id="IPR036890">
    <property type="entry name" value="HATPase_C_sf"/>
</dbReference>
<keyword evidence="3" id="KW-0597">Phosphoprotein</keyword>
<evidence type="ECO:0000256" key="8">
    <source>
        <dbReference type="SAM" id="Phobius"/>
    </source>
</evidence>
<dbReference type="InterPro" id="IPR004358">
    <property type="entry name" value="Sig_transdc_His_kin-like_C"/>
</dbReference>
<proteinExistence type="predicted"/>
<evidence type="ECO:0000256" key="6">
    <source>
        <dbReference type="ARBA" id="ARBA00023012"/>
    </source>
</evidence>
<dbReference type="InterPro" id="IPR005467">
    <property type="entry name" value="His_kinase_dom"/>
</dbReference>
<evidence type="ECO:0000256" key="5">
    <source>
        <dbReference type="ARBA" id="ARBA00022777"/>
    </source>
</evidence>
<dbReference type="GO" id="GO:0005886">
    <property type="term" value="C:plasma membrane"/>
    <property type="evidence" value="ECO:0007669"/>
    <property type="project" value="TreeGrafter"/>
</dbReference>
<dbReference type="SMART" id="SM00388">
    <property type="entry name" value="HisKA"/>
    <property type="match status" value="1"/>
</dbReference>
<keyword evidence="5 10" id="KW-0418">Kinase</keyword>
<dbReference type="Gene3D" id="3.30.565.10">
    <property type="entry name" value="Histidine kinase-like ATPase, C-terminal domain"/>
    <property type="match status" value="1"/>
</dbReference>
<dbReference type="SMART" id="SM00387">
    <property type="entry name" value="HATPase_c"/>
    <property type="match status" value="1"/>
</dbReference>
<dbReference type="EC" id="2.7.13.3" evidence="2"/>
<feature type="domain" description="Histidine kinase" evidence="9">
    <location>
        <begin position="126"/>
        <end position="344"/>
    </location>
</feature>
<dbReference type="RefSeq" id="WP_090257885.1">
    <property type="nucleotide sequence ID" value="NZ_FOIR01000001.1"/>
</dbReference>
<evidence type="ECO:0000256" key="7">
    <source>
        <dbReference type="ARBA" id="ARBA00023136"/>
    </source>
</evidence>
<dbReference type="PANTHER" id="PTHR45453:SF1">
    <property type="entry name" value="PHOSPHATE REGULON SENSOR PROTEIN PHOR"/>
    <property type="match status" value="1"/>
</dbReference>
<dbReference type="GeneID" id="99986229"/>
<dbReference type="Pfam" id="PF02518">
    <property type="entry name" value="HATPase_c"/>
    <property type="match status" value="1"/>
</dbReference>
<feature type="transmembrane region" description="Helical" evidence="8">
    <location>
        <begin position="7"/>
        <end position="27"/>
    </location>
</feature>
<dbReference type="Gene3D" id="1.10.287.130">
    <property type="match status" value="1"/>
</dbReference>
<dbReference type="Pfam" id="PF00512">
    <property type="entry name" value="HisKA"/>
    <property type="match status" value="1"/>
</dbReference>
<evidence type="ECO:0000256" key="2">
    <source>
        <dbReference type="ARBA" id="ARBA00012438"/>
    </source>
</evidence>
<protein>
    <recommendedName>
        <fullName evidence="2">histidine kinase</fullName>
        <ecNumber evidence="2">2.7.13.3</ecNumber>
    </recommendedName>
</protein>
<dbReference type="CDD" id="cd00082">
    <property type="entry name" value="HisKA"/>
    <property type="match status" value="1"/>
</dbReference>
<dbReference type="InterPro" id="IPR003594">
    <property type="entry name" value="HATPase_dom"/>
</dbReference>
<dbReference type="Proteomes" id="UP000199437">
    <property type="component" value="Unassembled WGS sequence"/>
</dbReference>
<dbReference type="InterPro" id="IPR036097">
    <property type="entry name" value="HisK_dim/P_sf"/>
</dbReference>
<dbReference type="InterPro" id="IPR003661">
    <property type="entry name" value="HisK_dim/P_dom"/>
</dbReference>
<dbReference type="FunFam" id="3.30.565.10:FF:000006">
    <property type="entry name" value="Sensor histidine kinase WalK"/>
    <property type="match status" value="1"/>
</dbReference>
<dbReference type="GO" id="GO:0004721">
    <property type="term" value="F:phosphoprotein phosphatase activity"/>
    <property type="evidence" value="ECO:0007669"/>
    <property type="project" value="TreeGrafter"/>
</dbReference>
<dbReference type="EMBL" id="FOIR01000001">
    <property type="protein sequence ID" value="SEW05710.1"/>
    <property type="molecule type" value="Genomic_DNA"/>
</dbReference>
<keyword evidence="8" id="KW-1133">Transmembrane helix</keyword>
<evidence type="ECO:0000256" key="1">
    <source>
        <dbReference type="ARBA" id="ARBA00000085"/>
    </source>
</evidence>
<dbReference type="SUPFAM" id="SSF47384">
    <property type="entry name" value="Homodimeric domain of signal transducing histidine kinase"/>
    <property type="match status" value="1"/>
</dbReference>
<dbReference type="InterPro" id="IPR050351">
    <property type="entry name" value="BphY/WalK/GraS-like"/>
</dbReference>
<dbReference type="AlphaFoldDB" id="A0A1I0NV95"/>
<evidence type="ECO:0000313" key="10">
    <source>
        <dbReference type="EMBL" id="SEW05710.1"/>
    </source>
</evidence>
<name>A0A1I0NV95_9BACT</name>
<dbReference type="GO" id="GO:0016036">
    <property type="term" value="P:cellular response to phosphate starvation"/>
    <property type="evidence" value="ECO:0007669"/>
    <property type="project" value="TreeGrafter"/>
</dbReference>
<dbReference type="PANTHER" id="PTHR45453">
    <property type="entry name" value="PHOSPHATE REGULON SENSOR PROTEIN PHOR"/>
    <property type="match status" value="1"/>
</dbReference>
<dbReference type="OrthoDB" id="9813151at2"/>
<evidence type="ECO:0000256" key="3">
    <source>
        <dbReference type="ARBA" id="ARBA00022553"/>
    </source>
</evidence>
<evidence type="ECO:0000313" key="11">
    <source>
        <dbReference type="Proteomes" id="UP000199437"/>
    </source>
</evidence>
<keyword evidence="8" id="KW-0812">Transmembrane</keyword>
<dbReference type="GO" id="GO:0000155">
    <property type="term" value="F:phosphorelay sensor kinase activity"/>
    <property type="evidence" value="ECO:0007669"/>
    <property type="project" value="InterPro"/>
</dbReference>
<keyword evidence="6" id="KW-0902">Two-component regulatory system</keyword>
<reference evidence="11" key="1">
    <citation type="submission" date="2016-10" db="EMBL/GenBank/DDBJ databases">
        <authorList>
            <person name="Varghese N."/>
            <person name="Submissions S."/>
        </authorList>
    </citation>
    <scope>NUCLEOTIDE SEQUENCE [LARGE SCALE GENOMIC DNA]</scope>
    <source>
        <strain evidence="11">CGMCC 1.12402</strain>
    </source>
</reference>